<reference evidence="1" key="1">
    <citation type="journal article" date="2014" name="Int. J. Syst. Evol. Microbiol.">
        <title>Complete genome sequence of Corynebacterium casei LMG S-19264T (=DSM 44701T), isolated from a smear-ripened cheese.</title>
        <authorList>
            <consortium name="US DOE Joint Genome Institute (JGI-PGF)"/>
            <person name="Walter F."/>
            <person name="Albersmeier A."/>
            <person name="Kalinowski J."/>
            <person name="Ruckert C."/>
        </authorList>
    </citation>
    <scope>NUCLEOTIDE SEQUENCE</scope>
    <source>
        <strain evidence="1">JCM 19831</strain>
    </source>
</reference>
<gene>
    <name evidence="1" type="ORF">GCM10007977_045410</name>
</gene>
<dbReference type="InterPro" id="IPR029069">
    <property type="entry name" value="HotDog_dom_sf"/>
</dbReference>
<evidence type="ECO:0008006" key="3">
    <source>
        <dbReference type="Google" id="ProtNLM"/>
    </source>
</evidence>
<proteinExistence type="predicted"/>
<dbReference type="RefSeq" id="WP_190251908.1">
    <property type="nucleotide sequence ID" value="NZ_BMPI01000021.1"/>
</dbReference>
<reference evidence="1" key="2">
    <citation type="submission" date="2020-09" db="EMBL/GenBank/DDBJ databases">
        <authorList>
            <person name="Sun Q."/>
            <person name="Ohkuma M."/>
        </authorList>
    </citation>
    <scope>NUCLEOTIDE SEQUENCE</scope>
    <source>
        <strain evidence="1">JCM 19831</strain>
    </source>
</reference>
<name>A0A917TUP6_9ACTN</name>
<evidence type="ECO:0000313" key="1">
    <source>
        <dbReference type="EMBL" id="GGM38832.1"/>
    </source>
</evidence>
<organism evidence="1 2">
    <name type="scientific">Dactylosporangium sucinum</name>
    <dbReference type="NCBI Taxonomy" id="1424081"/>
    <lineage>
        <taxon>Bacteria</taxon>
        <taxon>Bacillati</taxon>
        <taxon>Actinomycetota</taxon>
        <taxon>Actinomycetes</taxon>
        <taxon>Micromonosporales</taxon>
        <taxon>Micromonosporaceae</taxon>
        <taxon>Dactylosporangium</taxon>
    </lineage>
</organism>
<protein>
    <recommendedName>
        <fullName evidence="3">MaoC-like domain-containing protein</fullName>
    </recommendedName>
</protein>
<dbReference type="Gene3D" id="3.10.129.10">
    <property type="entry name" value="Hotdog Thioesterase"/>
    <property type="match status" value="1"/>
</dbReference>
<dbReference type="EMBL" id="BMPI01000021">
    <property type="protein sequence ID" value="GGM38832.1"/>
    <property type="molecule type" value="Genomic_DNA"/>
</dbReference>
<dbReference type="AlphaFoldDB" id="A0A917TUP6"/>
<accession>A0A917TUP6</accession>
<evidence type="ECO:0000313" key="2">
    <source>
        <dbReference type="Proteomes" id="UP000642070"/>
    </source>
</evidence>
<sequence length="163" mass="18148">MTSVARAVNLLLADVAVGDRLPEVSHDVTATSVVLGALATRDWRPMHHDRDFAIHHSGTRDIFLNTPNQAHWFERCIADWAGPRARLGRMEFRMRASVYPGDRMVVAGEVTEVSTDATGCGWVTLALRLTVGDEDRTVCTARVALPVDDGDNPWTRRSTQWRP</sequence>
<dbReference type="Proteomes" id="UP000642070">
    <property type="component" value="Unassembled WGS sequence"/>
</dbReference>
<comment type="caution">
    <text evidence="1">The sequence shown here is derived from an EMBL/GenBank/DDBJ whole genome shotgun (WGS) entry which is preliminary data.</text>
</comment>
<keyword evidence="2" id="KW-1185">Reference proteome</keyword>
<dbReference type="SUPFAM" id="SSF54637">
    <property type="entry name" value="Thioesterase/thiol ester dehydrase-isomerase"/>
    <property type="match status" value="1"/>
</dbReference>